<dbReference type="EMBL" id="CP042914">
    <property type="protein sequence ID" value="QEG41720.1"/>
    <property type="molecule type" value="Genomic_DNA"/>
</dbReference>
<gene>
    <name evidence="1" type="ORF">UC8_37460</name>
</gene>
<evidence type="ECO:0000313" key="2">
    <source>
        <dbReference type="Proteomes" id="UP000325286"/>
    </source>
</evidence>
<dbReference type="AlphaFoldDB" id="A0A5B9QV90"/>
<keyword evidence="2" id="KW-1185">Reference proteome</keyword>
<organism evidence="1 2">
    <name type="scientific">Roseimaritima ulvae</name>
    <dbReference type="NCBI Taxonomy" id="980254"/>
    <lineage>
        <taxon>Bacteria</taxon>
        <taxon>Pseudomonadati</taxon>
        <taxon>Planctomycetota</taxon>
        <taxon>Planctomycetia</taxon>
        <taxon>Pirellulales</taxon>
        <taxon>Pirellulaceae</taxon>
        <taxon>Roseimaritima</taxon>
    </lineage>
</organism>
<dbReference type="RefSeq" id="WP_068135394.1">
    <property type="nucleotide sequence ID" value="NZ_CP042914.1"/>
</dbReference>
<evidence type="ECO:0000313" key="1">
    <source>
        <dbReference type="EMBL" id="QEG41720.1"/>
    </source>
</evidence>
<proteinExistence type="predicted"/>
<dbReference type="OrthoDB" id="9772097at2"/>
<dbReference type="Proteomes" id="UP000325286">
    <property type="component" value="Chromosome"/>
</dbReference>
<protein>
    <submittedName>
        <fullName evidence="1">Uncharacterized protein</fullName>
    </submittedName>
</protein>
<name>A0A5B9QV90_9BACT</name>
<reference evidence="1 2" key="1">
    <citation type="submission" date="2019-08" db="EMBL/GenBank/DDBJ databases">
        <title>Deep-cultivation of Planctomycetes and their phenomic and genomic characterization uncovers novel biology.</title>
        <authorList>
            <person name="Wiegand S."/>
            <person name="Jogler M."/>
            <person name="Boedeker C."/>
            <person name="Pinto D."/>
            <person name="Vollmers J."/>
            <person name="Rivas-Marin E."/>
            <person name="Kohn T."/>
            <person name="Peeters S.H."/>
            <person name="Heuer A."/>
            <person name="Rast P."/>
            <person name="Oberbeckmann S."/>
            <person name="Bunk B."/>
            <person name="Jeske O."/>
            <person name="Meyerdierks A."/>
            <person name="Storesund J.E."/>
            <person name="Kallscheuer N."/>
            <person name="Luecker S."/>
            <person name="Lage O.M."/>
            <person name="Pohl T."/>
            <person name="Merkel B.J."/>
            <person name="Hornburger P."/>
            <person name="Mueller R.-W."/>
            <person name="Bruemmer F."/>
            <person name="Labrenz M."/>
            <person name="Spormann A.M."/>
            <person name="Op den Camp H."/>
            <person name="Overmann J."/>
            <person name="Amann R."/>
            <person name="Jetten M.S.M."/>
            <person name="Mascher T."/>
            <person name="Medema M.H."/>
            <person name="Devos D.P."/>
            <person name="Kaster A.-K."/>
            <person name="Ovreas L."/>
            <person name="Rohde M."/>
            <person name="Galperin M.Y."/>
            <person name="Jogler C."/>
        </authorList>
    </citation>
    <scope>NUCLEOTIDE SEQUENCE [LARGE SCALE GENOMIC DNA]</scope>
    <source>
        <strain evidence="1 2">UC8</strain>
    </source>
</reference>
<dbReference type="SUPFAM" id="SSF49503">
    <property type="entry name" value="Cupredoxins"/>
    <property type="match status" value="1"/>
</dbReference>
<sequence>MRYLFWHLLGTIACVQISAAGDLTLRFQYEGEPPPPKPIKVDRDVAFCGQHGLVDESLLVHPKDGGIKNVVVYVYTGRGGSEIDSVPHQEKTHTLDRKNCRHEPHILLMQAGDTLKITNSDPVGHFAAVSVFNNTPSGLLVPPSQGRTMELPKPEPGPMPVQCVIHPWMQSYVVVLDHPYVGVSDEHGKVAIKDLPDKELVFRVFVEAAKGALDTVTVDGKPQQWTRNRFRYNIKPGNNDMGTVKLTAKHFGQR</sequence>
<accession>A0A5B9QV90</accession>
<dbReference type="KEGG" id="rul:UC8_37460"/>
<dbReference type="Gene3D" id="2.60.40.420">
    <property type="entry name" value="Cupredoxins - blue copper proteins"/>
    <property type="match status" value="1"/>
</dbReference>
<dbReference type="InterPro" id="IPR008972">
    <property type="entry name" value="Cupredoxin"/>
</dbReference>